<keyword evidence="2" id="KW-1185">Reference proteome</keyword>
<dbReference type="AlphaFoldDB" id="A0A8H6LTY6"/>
<evidence type="ECO:0000313" key="1">
    <source>
        <dbReference type="EMBL" id="KAF6742114.1"/>
    </source>
</evidence>
<sequence>MYIPLWQGNDCQIEPHFIWGRDWIGDSLDSTFPRPPPRSQVMLSTFTGNYTRREIERGIRAYHHLYPVLLRHNPTLVLLPSDETILQVHFVWLFVTLQQGFSTTPSACIAALSELSKTYTKAEEPADDEFEHCLTSSLRRRHPYDFRATSSEYFIKQKCCRIASTGNRFQLLSLGEPTRGWSIGRTLSPSIFSVTVSGDILLDGEIHVSSPWVLKTRCYFVVGGPAEYGGYYEETSNLEALLRRDGTRDTIPFPSKKLKELIQRSQEDLSVYEVTLHIDLADASRFANRLMFFYDGTRQPVTHLKITFEFACTSYGLAWEAEHTVEETLEAGG</sequence>
<protein>
    <submittedName>
        <fullName evidence="1">Uncharacterized protein</fullName>
    </submittedName>
</protein>
<comment type="caution">
    <text evidence="1">The sequence shown here is derived from an EMBL/GenBank/DDBJ whole genome shotgun (WGS) entry which is preliminary data.</text>
</comment>
<organism evidence="1 2">
    <name type="scientific">Ephemerocybe angulata</name>
    <dbReference type="NCBI Taxonomy" id="980116"/>
    <lineage>
        <taxon>Eukaryota</taxon>
        <taxon>Fungi</taxon>
        <taxon>Dikarya</taxon>
        <taxon>Basidiomycota</taxon>
        <taxon>Agaricomycotina</taxon>
        <taxon>Agaricomycetes</taxon>
        <taxon>Agaricomycetidae</taxon>
        <taxon>Agaricales</taxon>
        <taxon>Agaricineae</taxon>
        <taxon>Psathyrellaceae</taxon>
        <taxon>Ephemerocybe</taxon>
    </lineage>
</organism>
<proteinExistence type="predicted"/>
<evidence type="ECO:0000313" key="2">
    <source>
        <dbReference type="Proteomes" id="UP000521943"/>
    </source>
</evidence>
<name>A0A8H6LTY6_9AGAR</name>
<dbReference type="Proteomes" id="UP000521943">
    <property type="component" value="Unassembled WGS sequence"/>
</dbReference>
<reference evidence="1 2" key="1">
    <citation type="submission" date="2020-07" db="EMBL/GenBank/DDBJ databases">
        <title>Comparative genomics of pyrophilous fungi reveals a link between fire events and developmental genes.</title>
        <authorList>
            <consortium name="DOE Joint Genome Institute"/>
            <person name="Steindorff A.S."/>
            <person name="Carver A."/>
            <person name="Calhoun S."/>
            <person name="Stillman K."/>
            <person name="Liu H."/>
            <person name="Lipzen A."/>
            <person name="Pangilinan J."/>
            <person name="Labutti K."/>
            <person name="Bruns T.D."/>
            <person name="Grigoriev I.V."/>
        </authorList>
    </citation>
    <scope>NUCLEOTIDE SEQUENCE [LARGE SCALE GENOMIC DNA]</scope>
    <source>
        <strain evidence="1 2">CBS 144469</strain>
    </source>
</reference>
<gene>
    <name evidence="1" type="ORF">DFP72DRAFT_940202</name>
</gene>
<accession>A0A8H6LTY6</accession>
<dbReference type="EMBL" id="JACGCI010000201">
    <property type="protein sequence ID" value="KAF6742114.1"/>
    <property type="molecule type" value="Genomic_DNA"/>
</dbReference>